<keyword evidence="2" id="KW-1185">Reference proteome</keyword>
<dbReference type="EMBL" id="CAJNIZ010006110">
    <property type="protein sequence ID" value="CAE7247232.1"/>
    <property type="molecule type" value="Genomic_DNA"/>
</dbReference>
<organism evidence="1 2">
    <name type="scientific">Symbiodinium pilosum</name>
    <name type="common">Dinoflagellate</name>
    <dbReference type="NCBI Taxonomy" id="2952"/>
    <lineage>
        <taxon>Eukaryota</taxon>
        <taxon>Sar</taxon>
        <taxon>Alveolata</taxon>
        <taxon>Dinophyceae</taxon>
        <taxon>Suessiales</taxon>
        <taxon>Symbiodiniaceae</taxon>
        <taxon>Symbiodinium</taxon>
    </lineage>
</organism>
<name>A0A812LX64_SYMPI</name>
<reference evidence="1" key="1">
    <citation type="submission" date="2021-02" db="EMBL/GenBank/DDBJ databases">
        <authorList>
            <person name="Dougan E. K."/>
            <person name="Rhodes N."/>
            <person name="Thang M."/>
            <person name="Chan C."/>
        </authorList>
    </citation>
    <scope>NUCLEOTIDE SEQUENCE</scope>
</reference>
<dbReference type="OrthoDB" id="413020at2759"/>
<accession>A0A812LX64</accession>
<evidence type="ECO:0000313" key="2">
    <source>
        <dbReference type="Proteomes" id="UP000649617"/>
    </source>
</evidence>
<comment type="caution">
    <text evidence="1">The sequence shown here is derived from an EMBL/GenBank/DDBJ whole genome shotgun (WGS) entry which is preliminary data.</text>
</comment>
<evidence type="ECO:0000313" key="1">
    <source>
        <dbReference type="EMBL" id="CAE7247232.1"/>
    </source>
</evidence>
<sequence>QEALGHQREGRDLPRKRQLIGTGLLPSQYNRMTNTNKFGGYTAAYWWKMAHCWQNQFGYYGFPEVEEQKCRALLSQSSPPVLLLDACCFDNPSRE</sequence>
<proteinExistence type="predicted"/>
<dbReference type="Proteomes" id="UP000649617">
    <property type="component" value="Unassembled WGS sequence"/>
</dbReference>
<feature type="non-terminal residue" evidence="1">
    <location>
        <position position="1"/>
    </location>
</feature>
<dbReference type="AlphaFoldDB" id="A0A812LX64"/>
<gene>
    <name evidence="1" type="ORF">SPIL2461_LOCUS4575</name>
</gene>
<protein>
    <submittedName>
        <fullName evidence="1">Uncharacterized protein</fullName>
    </submittedName>
</protein>